<dbReference type="Pfam" id="PF09307">
    <property type="entry name" value="MHC2-interact"/>
    <property type="match status" value="1"/>
</dbReference>
<proteinExistence type="predicted"/>
<dbReference type="Proteomes" id="UP000694568">
    <property type="component" value="Unplaced"/>
</dbReference>
<dbReference type="SMART" id="SM00211">
    <property type="entry name" value="TY"/>
    <property type="match status" value="1"/>
</dbReference>
<evidence type="ECO:0000256" key="2">
    <source>
        <dbReference type="PROSITE-ProRule" id="PRU00500"/>
    </source>
</evidence>
<dbReference type="GO" id="GO:0006886">
    <property type="term" value="P:intracellular protein transport"/>
    <property type="evidence" value="ECO:0007669"/>
    <property type="project" value="InterPro"/>
</dbReference>
<dbReference type="InterPro" id="IPR036857">
    <property type="entry name" value="Thyroglobulin_1_sf"/>
</dbReference>
<evidence type="ECO:0000259" key="4">
    <source>
        <dbReference type="PROSITE" id="PS51162"/>
    </source>
</evidence>
<keyword evidence="3" id="KW-0472">Membrane</keyword>
<name>A0A8C9YNA2_SANLU</name>
<dbReference type="GO" id="GO:0006955">
    <property type="term" value="P:immune response"/>
    <property type="evidence" value="ECO:0007669"/>
    <property type="project" value="InterPro"/>
</dbReference>
<evidence type="ECO:0000256" key="3">
    <source>
        <dbReference type="SAM" id="Phobius"/>
    </source>
</evidence>
<dbReference type="InterPro" id="IPR015386">
    <property type="entry name" value="MHC_II-assoc_invar/CLIP_MHC-bd"/>
</dbReference>
<organism evidence="5 6">
    <name type="scientific">Sander lucioperca</name>
    <name type="common">Pike-perch</name>
    <name type="synonym">Perca lucioperca</name>
    <dbReference type="NCBI Taxonomy" id="283035"/>
    <lineage>
        <taxon>Eukaryota</taxon>
        <taxon>Metazoa</taxon>
        <taxon>Chordata</taxon>
        <taxon>Craniata</taxon>
        <taxon>Vertebrata</taxon>
        <taxon>Euteleostomi</taxon>
        <taxon>Actinopterygii</taxon>
        <taxon>Neopterygii</taxon>
        <taxon>Teleostei</taxon>
        <taxon>Neoteleostei</taxon>
        <taxon>Acanthomorphata</taxon>
        <taxon>Eupercaria</taxon>
        <taxon>Perciformes</taxon>
        <taxon>Percoidei</taxon>
        <taxon>Percidae</taxon>
        <taxon>Luciopercinae</taxon>
        <taxon>Sander</taxon>
    </lineage>
</organism>
<evidence type="ECO:0000313" key="6">
    <source>
        <dbReference type="Proteomes" id="UP000694568"/>
    </source>
</evidence>
<dbReference type="GeneTree" id="ENSGT00940000169140"/>
<dbReference type="AlphaFoldDB" id="A0A8C9YNA2"/>
<dbReference type="GO" id="GO:0019882">
    <property type="term" value="P:antigen processing and presentation"/>
    <property type="evidence" value="ECO:0007669"/>
    <property type="project" value="InterPro"/>
</dbReference>
<comment type="caution">
    <text evidence="2">Lacks conserved residue(s) required for the propagation of feature annotation.</text>
</comment>
<feature type="domain" description="Thyroglobulin type-1" evidence="4">
    <location>
        <begin position="114"/>
        <end position="164"/>
    </location>
</feature>
<keyword evidence="6" id="KW-1185">Reference proteome</keyword>
<feature type="transmembrane region" description="Helical" evidence="3">
    <location>
        <begin position="20"/>
        <end position="52"/>
    </location>
</feature>
<accession>A0A8C9YNA2</accession>
<dbReference type="Pfam" id="PF00086">
    <property type="entry name" value="Thyroglobulin_1"/>
    <property type="match status" value="1"/>
</dbReference>
<keyword evidence="3" id="KW-0812">Transmembrane</keyword>
<dbReference type="CDD" id="cd00191">
    <property type="entry name" value="TY"/>
    <property type="match status" value="1"/>
</dbReference>
<dbReference type="Gene3D" id="4.10.800.10">
    <property type="entry name" value="Thyroglobulin type-1"/>
    <property type="match status" value="1"/>
</dbReference>
<dbReference type="InterPro" id="IPR000716">
    <property type="entry name" value="Thyroglobulin_1"/>
</dbReference>
<reference evidence="5" key="2">
    <citation type="submission" date="2025-09" db="UniProtKB">
        <authorList>
            <consortium name="Ensembl"/>
        </authorList>
    </citation>
    <scope>IDENTIFICATION</scope>
</reference>
<dbReference type="PROSITE" id="PS51162">
    <property type="entry name" value="THYROGLOBULIN_1_2"/>
    <property type="match status" value="1"/>
</dbReference>
<reference evidence="5" key="1">
    <citation type="submission" date="2025-08" db="UniProtKB">
        <authorList>
            <consortium name="Ensembl"/>
        </authorList>
    </citation>
    <scope>IDENTIFICATION</scope>
</reference>
<dbReference type="GO" id="GO:0016020">
    <property type="term" value="C:membrane"/>
    <property type="evidence" value="ECO:0007669"/>
    <property type="project" value="InterPro"/>
</dbReference>
<feature type="disulfide bond" evidence="2">
    <location>
        <begin position="144"/>
        <end position="164"/>
    </location>
</feature>
<keyword evidence="1 2" id="KW-1015">Disulfide bond</keyword>
<dbReference type="Ensembl" id="ENSSLUT00000028214.1">
    <property type="protein sequence ID" value="ENSSLUP00000027327.1"/>
    <property type="gene ID" value="ENSSLUG00000012401.1"/>
</dbReference>
<keyword evidence="3" id="KW-1133">Transmembrane helix</keyword>
<dbReference type="GO" id="GO:0042289">
    <property type="term" value="F:MHC class II protein binding"/>
    <property type="evidence" value="ECO:0007669"/>
    <property type="project" value="InterPro"/>
</dbReference>
<evidence type="ECO:0000313" key="5">
    <source>
        <dbReference type="Ensembl" id="ENSSLUP00000027327.1"/>
    </source>
</evidence>
<dbReference type="SUPFAM" id="SSF57610">
    <property type="entry name" value="Thyroglobulin type-1 domain"/>
    <property type="match status" value="1"/>
</dbReference>
<evidence type="ECO:0000256" key="1">
    <source>
        <dbReference type="ARBA" id="ARBA00023157"/>
    </source>
</evidence>
<protein>
    <recommendedName>
        <fullName evidence="4">Thyroglobulin type-1 domain-containing protein</fullName>
    </recommendedName>
</protein>
<sequence length="183" mass="19856">MFPNSKLNVFLLSFSTYTPLTTSLFLSLTVAGITLLACVLIVGQAMIAYFLLSQRGEITSLKEQSNNLQSQMTKGRSVAVPVRMHMPMNALSELMDVDEEASTEVPEKNVPLQVTDCQLEAAGAKTVQRGLYQAQQCFKHHCWCVNPVNGLEVAGSLRKGQASCVSVFVGGMSKLLTVPDEAV</sequence>